<dbReference type="EMBL" id="PSQE01000002">
    <property type="protein sequence ID" value="RHN71687.1"/>
    <property type="molecule type" value="Genomic_DNA"/>
</dbReference>
<reference evidence="2" key="1">
    <citation type="journal article" date="2018" name="Nat. Plants">
        <title>Whole-genome landscape of Medicago truncatula symbiotic genes.</title>
        <authorList>
            <person name="Pecrix Y."/>
            <person name="Staton S.E."/>
            <person name="Sallet E."/>
            <person name="Lelandais-Briere C."/>
            <person name="Moreau S."/>
            <person name="Carrere S."/>
            <person name="Blein T."/>
            <person name="Jardinaud M.F."/>
            <person name="Latrasse D."/>
            <person name="Zouine M."/>
            <person name="Zahm M."/>
            <person name="Kreplak J."/>
            <person name="Mayjonade B."/>
            <person name="Satge C."/>
            <person name="Perez M."/>
            <person name="Cauet S."/>
            <person name="Marande W."/>
            <person name="Chantry-Darmon C."/>
            <person name="Lopez-Roques C."/>
            <person name="Bouchez O."/>
            <person name="Berard A."/>
            <person name="Debelle F."/>
            <person name="Munos S."/>
            <person name="Bendahmane A."/>
            <person name="Berges H."/>
            <person name="Niebel A."/>
            <person name="Buitink J."/>
            <person name="Frugier F."/>
            <person name="Benhamed M."/>
            <person name="Crespi M."/>
            <person name="Gouzy J."/>
            <person name="Gamas P."/>
        </authorList>
    </citation>
    <scope>NUCLEOTIDE SEQUENCE [LARGE SCALE GENOMIC DNA]</scope>
    <source>
        <strain evidence="2">cv. Jemalong A17</strain>
    </source>
</reference>
<dbReference type="AlphaFoldDB" id="A0A396J951"/>
<evidence type="ECO:0000313" key="1">
    <source>
        <dbReference type="EMBL" id="RHN71687.1"/>
    </source>
</evidence>
<proteinExistence type="predicted"/>
<protein>
    <submittedName>
        <fullName evidence="1">Uncharacterized protein</fullName>
    </submittedName>
</protein>
<dbReference type="Proteomes" id="UP000265566">
    <property type="component" value="Chromosome 2"/>
</dbReference>
<dbReference type="Gramene" id="rna7313">
    <property type="protein sequence ID" value="RHN71687.1"/>
    <property type="gene ID" value="gene7313"/>
</dbReference>
<name>A0A396J951_MEDTR</name>
<comment type="caution">
    <text evidence="1">The sequence shown here is derived from an EMBL/GenBank/DDBJ whole genome shotgun (WGS) entry which is preliminary data.</text>
</comment>
<organism evidence="1 2">
    <name type="scientific">Medicago truncatula</name>
    <name type="common">Barrel medic</name>
    <name type="synonym">Medicago tribuloides</name>
    <dbReference type="NCBI Taxonomy" id="3880"/>
    <lineage>
        <taxon>Eukaryota</taxon>
        <taxon>Viridiplantae</taxon>
        <taxon>Streptophyta</taxon>
        <taxon>Embryophyta</taxon>
        <taxon>Tracheophyta</taxon>
        <taxon>Spermatophyta</taxon>
        <taxon>Magnoliopsida</taxon>
        <taxon>eudicotyledons</taxon>
        <taxon>Gunneridae</taxon>
        <taxon>Pentapetalae</taxon>
        <taxon>rosids</taxon>
        <taxon>fabids</taxon>
        <taxon>Fabales</taxon>
        <taxon>Fabaceae</taxon>
        <taxon>Papilionoideae</taxon>
        <taxon>50 kb inversion clade</taxon>
        <taxon>NPAAA clade</taxon>
        <taxon>Hologalegina</taxon>
        <taxon>IRL clade</taxon>
        <taxon>Trifolieae</taxon>
        <taxon>Medicago</taxon>
    </lineage>
</organism>
<accession>A0A396J951</accession>
<sequence length="70" mass="7511">MSLSLAARNLLQASTTEQALTNFPGFPPLPSFSFPPLPKPDCPPFPNIPSIPKFSTIFPFLTPPPSTTSP</sequence>
<evidence type="ECO:0000313" key="2">
    <source>
        <dbReference type="Proteomes" id="UP000265566"/>
    </source>
</evidence>
<gene>
    <name evidence="1" type="ORF">MtrunA17_Chr2g0279531</name>
</gene>